<dbReference type="PROSITE" id="PS00095">
    <property type="entry name" value="C5_MTASE_2"/>
    <property type="match status" value="1"/>
</dbReference>
<evidence type="ECO:0000313" key="8">
    <source>
        <dbReference type="EMBL" id="MBC5771344.1"/>
    </source>
</evidence>
<dbReference type="NCBIfam" id="TIGR00675">
    <property type="entry name" value="dcm"/>
    <property type="match status" value="1"/>
</dbReference>
<keyword evidence="4" id="KW-0680">Restriction system</keyword>
<reference evidence="8" key="1">
    <citation type="submission" date="2020-08" db="EMBL/GenBank/DDBJ databases">
        <title>Genome public.</title>
        <authorList>
            <person name="Liu C."/>
            <person name="Sun Q."/>
        </authorList>
    </citation>
    <scope>NUCLEOTIDE SEQUENCE</scope>
    <source>
        <strain evidence="8">BX15</strain>
    </source>
</reference>
<evidence type="ECO:0000256" key="6">
    <source>
        <dbReference type="RuleBase" id="RU000416"/>
    </source>
</evidence>
<evidence type="ECO:0000256" key="1">
    <source>
        <dbReference type="ARBA" id="ARBA00022603"/>
    </source>
</evidence>
<accession>A0A923MLD0</accession>
<dbReference type="GO" id="GO:0009307">
    <property type="term" value="P:DNA restriction-modification system"/>
    <property type="evidence" value="ECO:0007669"/>
    <property type="project" value="UniProtKB-KW"/>
</dbReference>
<evidence type="ECO:0000256" key="3">
    <source>
        <dbReference type="ARBA" id="ARBA00022691"/>
    </source>
</evidence>
<dbReference type="CDD" id="cd00315">
    <property type="entry name" value="Cyt_C5_DNA_methylase"/>
    <property type="match status" value="1"/>
</dbReference>
<dbReference type="Proteomes" id="UP000620327">
    <property type="component" value="Unassembled WGS sequence"/>
</dbReference>
<sequence>MFAGIGGFRSGLTRAGGFQCVGHCEIDKYANASYQAIYEPGKEERYYPDATQIDPADLPDFDLLCGGFPCQAFSNAGRRRGFADARGTLFFEIARLAQAKRPPYLLLENVPGLLSHDKGKTFSVILSALDDLGYHVEWTVLNSKCFGVPQSRRRLFLIGYLDPRCAGKILPVFGTGGKALVQVLGGPQGSRIYDADGVACTQTAGAGGMGGKTGLYLVGFNRKDGIVGKRDTAIPLNASDFRGINRNQTQNAVLVDLCSGHPKQTDAARCLTARYGQTTLSNRKGERSGVLLIKEATKKGYKEAQPGDTVDLGYAGSNTRRGRVGCDIAHTLETSCIQGIVENGGRIRRLMPRECLRLQGFEEWQIDRILAIQSDAQAYKQAGNSVTVNVIEAIAKRIQVVDEELKTGAAA</sequence>
<keyword evidence="3 5" id="KW-0949">S-adenosyl-L-methionine</keyword>
<dbReference type="RefSeq" id="WP_187015540.1">
    <property type="nucleotide sequence ID" value="NZ_JACOQI010000015.1"/>
</dbReference>
<dbReference type="PANTHER" id="PTHR46098:SF1">
    <property type="entry name" value="TRNA (CYTOSINE(38)-C(5))-METHYLTRANSFERASE"/>
    <property type="match status" value="1"/>
</dbReference>
<gene>
    <name evidence="8" type="primary">dcm</name>
    <name evidence="8" type="ORF">H8Z83_13665</name>
</gene>
<feature type="active site" evidence="5">
    <location>
        <position position="70"/>
    </location>
</feature>
<dbReference type="InterPro" id="IPR031303">
    <property type="entry name" value="C5_meth_CS"/>
</dbReference>
<keyword evidence="2 5" id="KW-0808">Transferase</keyword>
<comment type="caution">
    <text evidence="8">The sequence shown here is derived from an EMBL/GenBank/DDBJ whole genome shotgun (WGS) entry which is preliminary data.</text>
</comment>
<evidence type="ECO:0000256" key="4">
    <source>
        <dbReference type="ARBA" id="ARBA00022747"/>
    </source>
</evidence>
<dbReference type="GO" id="GO:0032259">
    <property type="term" value="P:methylation"/>
    <property type="evidence" value="ECO:0007669"/>
    <property type="project" value="UniProtKB-KW"/>
</dbReference>
<evidence type="ECO:0000256" key="2">
    <source>
        <dbReference type="ARBA" id="ARBA00022679"/>
    </source>
</evidence>
<keyword evidence="1 5" id="KW-0489">Methyltransferase</keyword>
<keyword evidence="9" id="KW-1185">Reference proteome</keyword>
<dbReference type="Pfam" id="PF00145">
    <property type="entry name" value="DNA_methylase"/>
    <property type="match status" value="2"/>
</dbReference>
<dbReference type="PROSITE" id="PS51679">
    <property type="entry name" value="SAM_MT_C5"/>
    <property type="match status" value="1"/>
</dbReference>
<dbReference type="AlphaFoldDB" id="A0A923MLD0"/>
<dbReference type="Gene3D" id="3.40.50.150">
    <property type="entry name" value="Vaccinia Virus protein VP39"/>
    <property type="match status" value="1"/>
</dbReference>
<proteinExistence type="inferred from homology"/>
<dbReference type="EC" id="2.1.1.37" evidence="7"/>
<evidence type="ECO:0000256" key="7">
    <source>
        <dbReference type="RuleBase" id="RU000417"/>
    </source>
</evidence>
<evidence type="ECO:0000256" key="5">
    <source>
        <dbReference type="PROSITE-ProRule" id="PRU01016"/>
    </source>
</evidence>
<dbReference type="InterPro" id="IPR050750">
    <property type="entry name" value="C5-MTase"/>
</dbReference>
<evidence type="ECO:0000313" key="9">
    <source>
        <dbReference type="Proteomes" id="UP000620327"/>
    </source>
</evidence>
<name>A0A923MLD0_9FIRM</name>
<dbReference type="EMBL" id="JACOQI010000015">
    <property type="protein sequence ID" value="MBC5771344.1"/>
    <property type="molecule type" value="Genomic_DNA"/>
</dbReference>
<organism evidence="8 9">
    <name type="scientific">Dysosmobacter segnis</name>
    <dbReference type="NCBI Taxonomy" id="2763042"/>
    <lineage>
        <taxon>Bacteria</taxon>
        <taxon>Bacillati</taxon>
        <taxon>Bacillota</taxon>
        <taxon>Clostridia</taxon>
        <taxon>Eubacteriales</taxon>
        <taxon>Oscillospiraceae</taxon>
        <taxon>Dysosmobacter</taxon>
    </lineage>
</organism>
<protein>
    <recommendedName>
        <fullName evidence="7">Cytosine-specific methyltransferase</fullName>
        <ecNumber evidence="7">2.1.1.37</ecNumber>
    </recommendedName>
</protein>
<dbReference type="InterPro" id="IPR001525">
    <property type="entry name" value="C5_MeTfrase"/>
</dbReference>
<comment type="catalytic activity">
    <reaction evidence="7">
        <text>a 2'-deoxycytidine in DNA + S-adenosyl-L-methionine = a 5-methyl-2'-deoxycytidine in DNA + S-adenosyl-L-homocysteine + H(+)</text>
        <dbReference type="Rhea" id="RHEA:13681"/>
        <dbReference type="Rhea" id="RHEA-COMP:11369"/>
        <dbReference type="Rhea" id="RHEA-COMP:11370"/>
        <dbReference type="ChEBI" id="CHEBI:15378"/>
        <dbReference type="ChEBI" id="CHEBI:57856"/>
        <dbReference type="ChEBI" id="CHEBI:59789"/>
        <dbReference type="ChEBI" id="CHEBI:85452"/>
        <dbReference type="ChEBI" id="CHEBI:85454"/>
        <dbReference type="EC" id="2.1.1.37"/>
    </reaction>
</comment>
<dbReference type="InterPro" id="IPR018117">
    <property type="entry name" value="C5_DNA_meth_AS"/>
</dbReference>
<dbReference type="GO" id="GO:0003886">
    <property type="term" value="F:DNA (cytosine-5-)-methyltransferase activity"/>
    <property type="evidence" value="ECO:0007669"/>
    <property type="project" value="UniProtKB-EC"/>
</dbReference>
<comment type="similarity">
    <text evidence="5 6">Belongs to the class I-like SAM-binding methyltransferase superfamily. C5-methyltransferase family.</text>
</comment>
<dbReference type="PRINTS" id="PR00105">
    <property type="entry name" value="C5METTRFRASE"/>
</dbReference>
<dbReference type="PANTHER" id="PTHR46098">
    <property type="entry name" value="TRNA (CYTOSINE(38)-C(5))-METHYLTRANSFERASE"/>
    <property type="match status" value="1"/>
</dbReference>
<dbReference type="PROSITE" id="PS00094">
    <property type="entry name" value="C5_MTASE_1"/>
    <property type="match status" value="1"/>
</dbReference>
<dbReference type="Gene3D" id="3.90.120.10">
    <property type="entry name" value="DNA Methylase, subunit A, domain 2"/>
    <property type="match status" value="2"/>
</dbReference>
<dbReference type="SUPFAM" id="SSF53335">
    <property type="entry name" value="S-adenosyl-L-methionine-dependent methyltransferases"/>
    <property type="match status" value="1"/>
</dbReference>
<dbReference type="InterPro" id="IPR029063">
    <property type="entry name" value="SAM-dependent_MTases_sf"/>
</dbReference>